<evidence type="ECO:0000256" key="4">
    <source>
        <dbReference type="ARBA" id="ARBA00022989"/>
    </source>
</evidence>
<dbReference type="PROSITE" id="PS51257">
    <property type="entry name" value="PROKAR_LIPOPROTEIN"/>
    <property type="match status" value="1"/>
</dbReference>
<evidence type="ECO:0000313" key="8">
    <source>
        <dbReference type="Proteomes" id="UP000824091"/>
    </source>
</evidence>
<gene>
    <name evidence="7" type="ORF">IAD16_07285</name>
</gene>
<evidence type="ECO:0000256" key="5">
    <source>
        <dbReference type="ARBA" id="ARBA00023136"/>
    </source>
</evidence>
<dbReference type="EMBL" id="DVMO01000106">
    <property type="protein sequence ID" value="HIU28162.1"/>
    <property type="molecule type" value="Genomic_DNA"/>
</dbReference>
<dbReference type="Pfam" id="PF01098">
    <property type="entry name" value="FTSW_RODA_SPOVE"/>
    <property type="match status" value="1"/>
</dbReference>
<comment type="caution">
    <text evidence="7">The sequence shown here is derived from an EMBL/GenBank/DDBJ whole genome shotgun (WGS) entry which is preliminary data.</text>
</comment>
<proteinExistence type="predicted"/>
<dbReference type="GO" id="GO:0005886">
    <property type="term" value="C:plasma membrane"/>
    <property type="evidence" value="ECO:0007669"/>
    <property type="project" value="TreeGrafter"/>
</dbReference>
<keyword evidence="3" id="KW-0133">Cell shape</keyword>
<evidence type="ECO:0000313" key="7">
    <source>
        <dbReference type="EMBL" id="HIU28162.1"/>
    </source>
</evidence>
<dbReference type="GO" id="GO:0008360">
    <property type="term" value="P:regulation of cell shape"/>
    <property type="evidence" value="ECO:0007669"/>
    <property type="project" value="UniProtKB-KW"/>
</dbReference>
<feature type="transmembrane region" description="Helical" evidence="6">
    <location>
        <begin position="42"/>
        <end position="63"/>
    </location>
</feature>
<keyword evidence="5 6" id="KW-0472">Membrane</keyword>
<keyword evidence="4 6" id="KW-1133">Transmembrane helix</keyword>
<evidence type="ECO:0000256" key="3">
    <source>
        <dbReference type="ARBA" id="ARBA00022960"/>
    </source>
</evidence>
<feature type="transmembrane region" description="Helical" evidence="6">
    <location>
        <begin position="263"/>
        <end position="289"/>
    </location>
</feature>
<dbReference type="PANTHER" id="PTHR30474">
    <property type="entry name" value="CELL CYCLE PROTEIN"/>
    <property type="match status" value="1"/>
</dbReference>
<dbReference type="PANTHER" id="PTHR30474:SF1">
    <property type="entry name" value="PEPTIDOGLYCAN GLYCOSYLTRANSFERASE MRDB"/>
    <property type="match status" value="1"/>
</dbReference>
<feature type="transmembrane region" description="Helical" evidence="6">
    <location>
        <begin position="185"/>
        <end position="203"/>
    </location>
</feature>
<dbReference type="AlphaFoldDB" id="A0A9D1L9F4"/>
<evidence type="ECO:0000256" key="2">
    <source>
        <dbReference type="ARBA" id="ARBA00022692"/>
    </source>
</evidence>
<dbReference type="GO" id="GO:0051301">
    <property type="term" value="P:cell division"/>
    <property type="evidence" value="ECO:0007669"/>
    <property type="project" value="InterPro"/>
</dbReference>
<feature type="transmembrane region" description="Helical" evidence="6">
    <location>
        <begin position="301"/>
        <end position="319"/>
    </location>
</feature>
<reference evidence="7" key="1">
    <citation type="submission" date="2020-10" db="EMBL/GenBank/DDBJ databases">
        <authorList>
            <person name="Gilroy R."/>
        </authorList>
    </citation>
    <scope>NUCLEOTIDE SEQUENCE</scope>
    <source>
        <strain evidence="7">11300</strain>
    </source>
</reference>
<keyword evidence="2 6" id="KW-0812">Transmembrane</keyword>
<feature type="transmembrane region" description="Helical" evidence="6">
    <location>
        <begin position="12"/>
        <end position="30"/>
    </location>
</feature>
<feature type="transmembrane region" description="Helical" evidence="6">
    <location>
        <begin position="110"/>
        <end position="129"/>
    </location>
</feature>
<feature type="transmembrane region" description="Helical" evidence="6">
    <location>
        <begin position="164"/>
        <end position="180"/>
    </location>
</feature>
<name>A0A9D1L9F4_9FIRM</name>
<comment type="subcellular location">
    <subcellularLocation>
        <location evidence="1">Membrane</location>
        <topology evidence="1">Multi-pass membrane protein</topology>
    </subcellularLocation>
</comment>
<protein>
    <submittedName>
        <fullName evidence="7">Rod shape-determining protein RodA</fullName>
    </submittedName>
</protein>
<feature type="transmembrane region" description="Helical" evidence="6">
    <location>
        <begin position="70"/>
        <end position="90"/>
    </location>
</feature>
<sequence>MKNLFSPLREADKITLILVGILGCISLLMLESTVYDDGFVMSRVVLVQALAYVLGFVALIFVLRIEYTAFLGLSKFLYIASIVLLLSVYLPGIGLEQYGSRAWLNLGVTTLQPSEFVKILFILLMANYLSVHREDIKKFRGVILAGLYALPIIAIVLKEDLGSALVYMIVWLFMVFFAGIDYKILLKSIVAAIAALPVIYNFLGEYQKQRIEAFLHPDNLNLPGNYQVWQSKVAIGSGGFFGKGLFNGTQKELDFIPVQQSDFIFSVVVEELGFIGGVIVILLYGGLLYRFIRVIREAVDLYGALIVVGFTAMFLFQIFENIAMTMGIMPVTGITLPFLSGGGTSVIASMISVGVILNVGINSRRIKF</sequence>
<accession>A0A9D1L9F4</accession>
<evidence type="ECO:0000256" key="6">
    <source>
        <dbReference type="SAM" id="Phobius"/>
    </source>
</evidence>
<dbReference type="GO" id="GO:0015648">
    <property type="term" value="F:lipid-linked peptidoglycan transporter activity"/>
    <property type="evidence" value="ECO:0007669"/>
    <property type="project" value="TreeGrafter"/>
</dbReference>
<dbReference type="InterPro" id="IPR001182">
    <property type="entry name" value="FtsW/RodA"/>
</dbReference>
<feature type="transmembrane region" description="Helical" evidence="6">
    <location>
        <begin position="141"/>
        <end position="158"/>
    </location>
</feature>
<feature type="transmembrane region" description="Helical" evidence="6">
    <location>
        <begin position="339"/>
        <end position="361"/>
    </location>
</feature>
<dbReference type="GO" id="GO:0032153">
    <property type="term" value="C:cell division site"/>
    <property type="evidence" value="ECO:0007669"/>
    <property type="project" value="TreeGrafter"/>
</dbReference>
<evidence type="ECO:0000256" key="1">
    <source>
        <dbReference type="ARBA" id="ARBA00004141"/>
    </source>
</evidence>
<dbReference type="Proteomes" id="UP000824091">
    <property type="component" value="Unassembled WGS sequence"/>
</dbReference>
<reference evidence="7" key="2">
    <citation type="journal article" date="2021" name="PeerJ">
        <title>Extensive microbial diversity within the chicken gut microbiome revealed by metagenomics and culture.</title>
        <authorList>
            <person name="Gilroy R."/>
            <person name="Ravi A."/>
            <person name="Getino M."/>
            <person name="Pursley I."/>
            <person name="Horton D.L."/>
            <person name="Alikhan N.F."/>
            <person name="Baker D."/>
            <person name="Gharbi K."/>
            <person name="Hall N."/>
            <person name="Watson M."/>
            <person name="Adriaenssens E.M."/>
            <person name="Foster-Nyarko E."/>
            <person name="Jarju S."/>
            <person name="Secka A."/>
            <person name="Antonio M."/>
            <person name="Oren A."/>
            <person name="Chaudhuri R.R."/>
            <person name="La Ragione R."/>
            <person name="Hildebrand F."/>
            <person name="Pallen M.J."/>
        </authorList>
    </citation>
    <scope>NUCLEOTIDE SEQUENCE</scope>
    <source>
        <strain evidence="7">11300</strain>
    </source>
</reference>
<organism evidence="7 8">
    <name type="scientific">Candidatus Fimisoma avicola</name>
    <dbReference type="NCBI Taxonomy" id="2840826"/>
    <lineage>
        <taxon>Bacteria</taxon>
        <taxon>Bacillati</taxon>
        <taxon>Bacillota</taxon>
        <taxon>Clostridia</taxon>
        <taxon>Eubacteriales</taxon>
        <taxon>Candidatus Fimisoma</taxon>
    </lineage>
</organism>